<organism evidence="2 3">
    <name type="scientific">Exophiala bonariae</name>
    <dbReference type="NCBI Taxonomy" id="1690606"/>
    <lineage>
        <taxon>Eukaryota</taxon>
        <taxon>Fungi</taxon>
        <taxon>Dikarya</taxon>
        <taxon>Ascomycota</taxon>
        <taxon>Pezizomycotina</taxon>
        <taxon>Eurotiomycetes</taxon>
        <taxon>Chaetothyriomycetidae</taxon>
        <taxon>Chaetothyriales</taxon>
        <taxon>Herpotrichiellaceae</taxon>
        <taxon>Exophiala</taxon>
    </lineage>
</organism>
<dbReference type="RefSeq" id="XP_064707890.1">
    <property type="nucleotide sequence ID" value="XM_064855990.1"/>
</dbReference>
<evidence type="ECO:0000313" key="3">
    <source>
        <dbReference type="Proteomes" id="UP001358417"/>
    </source>
</evidence>
<dbReference type="Proteomes" id="UP001358417">
    <property type="component" value="Unassembled WGS sequence"/>
</dbReference>
<evidence type="ECO:0000256" key="1">
    <source>
        <dbReference type="SAM" id="MobiDB-lite"/>
    </source>
</evidence>
<gene>
    <name evidence="2" type="ORF">LTR84_012470</name>
</gene>
<dbReference type="AlphaFoldDB" id="A0AAV9NED1"/>
<name>A0AAV9NED1_9EURO</name>
<dbReference type="EMBL" id="JAVRRD010000008">
    <property type="protein sequence ID" value="KAK5055920.1"/>
    <property type="molecule type" value="Genomic_DNA"/>
</dbReference>
<feature type="compositionally biased region" description="Basic and acidic residues" evidence="1">
    <location>
        <begin position="9"/>
        <end position="18"/>
    </location>
</feature>
<feature type="region of interest" description="Disordered" evidence="1">
    <location>
        <begin position="1"/>
        <end position="20"/>
    </location>
</feature>
<proteinExistence type="predicted"/>
<comment type="caution">
    <text evidence="2">The sequence shown here is derived from an EMBL/GenBank/DDBJ whole genome shotgun (WGS) entry which is preliminary data.</text>
</comment>
<accession>A0AAV9NED1</accession>
<evidence type="ECO:0000313" key="2">
    <source>
        <dbReference type="EMBL" id="KAK5055920.1"/>
    </source>
</evidence>
<reference evidence="2 3" key="1">
    <citation type="submission" date="2023-08" db="EMBL/GenBank/DDBJ databases">
        <title>Black Yeasts Isolated from many extreme environments.</title>
        <authorList>
            <person name="Coleine C."/>
            <person name="Stajich J.E."/>
            <person name="Selbmann L."/>
        </authorList>
    </citation>
    <scope>NUCLEOTIDE SEQUENCE [LARGE SCALE GENOMIC DNA]</scope>
    <source>
        <strain evidence="2 3">CCFEE 5792</strain>
    </source>
</reference>
<sequence length="71" mass="8081">MATQPVEEGSPKRVRESPQQEFTLSLDEQLMLCQKLQYQEAKDSQISISQGYRPQIPKKPQTCVARNDEGS</sequence>
<protein>
    <submittedName>
        <fullName evidence="2">Uncharacterized protein</fullName>
    </submittedName>
</protein>
<dbReference type="GeneID" id="89980613"/>
<feature type="region of interest" description="Disordered" evidence="1">
    <location>
        <begin position="44"/>
        <end position="71"/>
    </location>
</feature>
<keyword evidence="3" id="KW-1185">Reference proteome</keyword>